<comment type="caution">
    <text evidence="1">The sequence shown here is derived from an EMBL/GenBank/DDBJ whole genome shotgun (WGS) entry which is preliminary data.</text>
</comment>
<evidence type="ECO:0000313" key="1">
    <source>
        <dbReference type="EMBL" id="KKL48473.1"/>
    </source>
</evidence>
<organism evidence="1">
    <name type="scientific">marine sediment metagenome</name>
    <dbReference type="NCBI Taxonomy" id="412755"/>
    <lineage>
        <taxon>unclassified sequences</taxon>
        <taxon>metagenomes</taxon>
        <taxon>ecological metagenomes</taxon>
    </lineage>
</organism>
<dbReference type="AlphaFoldDB" id="A0A0F9CGM4"/>
<gene>
    <name evidence="1" type="ORF">LCGC14_2325200</name>
</gene>
<protein>
    <submittedName>
        <fullName evidence="1">Uncharacterized protein</fullName>
    </submittedName>
</protein>
<proteinExistence type="predicted"/>
<sequence length="65" mass="7115">MTDPWAEMREFTFYFDDGDKARSLLRDADALLAVVQLAQEAFGKDGQYGPGALGDALAALPEHLK</sequence>
<reference evidence="1" key="1">
    <citation type="journal article" date="2015" name="Nature">
        <title>Complex archaea that bridge the gap between prokaryotes and eukaryotes.</title>
        <authorList>
            <person name="Spang A."/>
            <person name="Saw J.H."/>
            <person name="Jorgensen S.L."/>
            <person name="Zaremba-Niedzwiedzka K."/>
            <person name="Martijn J."/>
            <person name="Lind A.E."/>
            <person name="van Eijk R."/>
            <person name="Schleper C."/>
            <person name="Guy L."/>
            <person name="Ettema T.J."/>
        </authorList>
    </citation>
    <scope>NUCLEOTIDE SEQUENCE</scope>
</reference>
<accession>A0A0F9CGM4</accession>
<name>A0A0F9CGM4_9ZZZZ</name>
<dbReference type="EMBL" id="LAZR01033311">
    <property type="protein sequence ID" value="KKL48473.1"/>
    <property type="molecule type" value="Genomic_DNA"/>
</dbReference>